<protein>
    <submittedName>
        <fullName evidence="2">Helix-turn-helix domain-containing protein</fullName>
    </submittedName>
</protein>
<evidence type="ECO:0000313" key="2">
    <source>
        <dbReference type="EMBL" id="MFG6301220.1"/>
    </source>
</evidence>
<evidence type="ECO:0000256" key="1">
    <source>
        <dbReference type="SAM" id="MobiDB-lite"/>
    </source>
</evidence>
<name>A0ABW7EHP0_STRRO</name>
<keyword evidence="3" id="KW-1185">Reference proteome</keyword>
<sequence length="165" mass="18475">MTQVGRPQGELKGETPQANDLAQWLRTLTRGVSQRDLAQLLHIGKTLCSEYLNGSKLIPEDMIGQLVDAYVTDNRLREQRKAAGHLRRQRAVEAAQGKPSMPPLSQRARTPTELQLRLDDARRGQLAAQEKTFQAARLVDLLLNLVASLQERCARLEAERERAAS</sequence>
<dbReference type="Proteomes" id="UP001605990">
    <property type="component" value="Unassembled WGS sequence"/>
</dbReference>
<dbReference type="RefSeq" id="WP_394396336.1">
    <property type="nucleotide sequence ID" value="NZ_JBIENY010000531.1"/>
</dbReference>
<evidence type="ECO:0000313" key="3">
    <source>
        <dbReference type="Proteomes" id="UP001605990"/>
    </source>
</evidence>
<dbReference type="Pfam" id="PF13560">
    <property type="entry name" value="HTH_31"/>
    <property type="match status" value="1"/>
</dbReference>
<organism evidence="2 3">
    <name type="scientific">Streptomyces rochei</name>
    <name type="common">Streptomyces parvullus</name>
    <dbReference type="NCBI Taxonomy" id="1928"/>
    <lineage>
        <taxon>Bacteria</taxon>
        <taxon>Bacillati</taxon>
        <taxon>Actinomycetota</taxon>
        <taxon>Actinomycetes</taxon>
        <taxon>Kitasatosporales</taxon>
        <taxon>Streptomycetaceae</taxon>
        <taxon>Streptomyces</taxon>
        <taxon>Streptomyces rochei group</taxon>
    </lineage>
</organism>
<proteinExistence type="predicted"/>
<dbReference type="EMBL" id="JBIENY010000531">
    <property type="protein sequence ID" value="MFG6301220.1"/>
    <property type="molecule type" value="Genomic_DNA"/>
</dbReference>
<gene>
    <name evidence="2" type="ORF">ACGU38_38430</name>
</gene>
<dbReference type="SUPFAM" id="SSF47413">
    <property type="entry name" value="lambda repressor-like DNA-binding domains"/>
    <property type="match status" value="1"/>
</dbReference>
<accession>A0ABW7EHP0</accession>
<dbReference type="InterPro" id="IPR010982">
    <property type="entry name" value="Lambda_DNA-bd_dom_sf"/>
</dbReference>
<feature type="non-terminal residue" evidence="2">
    <location>
        <position position="165"/>
    </location>
</feature>
<comment type="caution">
    <text evidence="2">The sequence shown here is derived from an EMBL/GenBank/DDBJ whole genome shotgun (WGS) entry which is preliminary data.</text>
</comment>
<feature type="region of interest" description="Disordered" evidence="1">
    <location>
        <begin position="81"/>
        <end position="111"/>
    </location>
</feature>
<reference evidence="2 3" key="1">
    <citation type="submission" date="2024-10" db="EMBL/GenBank/DDBJ databases">
        <title>Draft genome assembly of a novel steroid transforming actinomycete isolated from African clawed frog Xenopus laevis.</title>
        <authorList>
            <person name="Bragin E."/>
            <person name="Kollerov V."/>
            <person name="Donova M.V."/>
        </authorList>
    </citation>
    <scope>NUCLEOTIDE SEQUENCE [LARGE SCALE GENOMIC DNA]</scope>
    <source>
        <strain evidence="2 3">MTOC-St3</strain>
    </source>
</reference>